<gene>
    <name evidence="2" type="ORF">ODALV1_LOCUS14690</name>
</gene>
<name>A0ABP1QS51_9HEXA</name>
<keyword evidence="3" id="KW-1185">Reference proteome</keyword>
<organism evidence="2 3">
    <name type="scientific">Orchesella dallaii</name>
    <dbReference type="NCBI Taxonomy" id="48710"/>
    <lineage>
        <taxon>Eukaryota</taxon>
        <taxon>Metazoa</taxon>
        <taxon>Ecdysozoa</taxon>
        <taxon>Arthropoda</taxon>
        <taxon>Hexapoda</taxon>
        <taxon>Collembola</taxon>
        <taxon>Entomobryomorpha</taxon>
        <taxon>Entomobryoidea</taxon>
        <taxon>Orchesellidae</taxon>
        <taxon>Orchesellinae</taxon>
        <taxon>Orchesella</taxon>
    </lineage>
</organism>
<feature type="region of interest" description="Disordered" evidence="1">
    <location>
        <begin position="100"/>
        <end position="127"/>
    </location>
</feature>
<dbReference type="EMBL" id="CAXLJM020000046">
    <property type="protein sequence ID" value="CAL8111060.1"/>
    <property type="molecule type" value="Genomic_DNA"/>
</dbReference>
<accession>A0ABP1QS51</accession>
<reference evidence="2 3" key="1">
    <citation type="submission" date="2024-08" db="EMBL/GenBank/DDBJ databases">
        <authorList>
            <person name="Cucini C."/>
            <person name="Frati F."/>
        </authorList>
    </citation>
    <scope>NUCLEOTIDE SEQUENCE [LARGE SCALE GENOMIC DNA]</scope>
</reference>
<protein>
    <submittedName>
        <fullName evidence="2">Uncharacterized protein</fullName>
    </submittedName>
</protein>
<evidence type="ECO:0000256" key="1">
    <source>
        <dbReference type="SAM" id="MobiDB-lite"/>
    </source>
</evidence>
<feature type="region of interest" description="Disordered" evidence="1">
    <location>
        <begin position="1"/>
        <end position="67"/>
    </location>
</feature>
<comment type="caution">
    <text evidence="2">The sequence shown here is derived from an EMBL/GenBank/DDBJ whole genome shotgun (WGS) entry which is preliminary data.</text>
</comment>
<feature type="compositionally biased region" description="Basic residues" evidence="1">
    <location>
        <begin position="9"/>
        <end position="19"/>
    </location>
</feature>
<evidence type="ECO:0000313" key="3">
    <source>
        <dbReference type="Proteomes" id="UP001642540"/>
    </source>
</evidence>
<dbReference type="Proteomes" id="UP001642540">
    <property type="component" value="Unassembled WGS sequence"/>
</dbReference>
<proteinExistence type="predicted"/>
<sequence>MDNPSTSKAPRKPSTRTKKISVQDTEPGNVPRVELEKPNRRRKIPSVKSSEPGTVPRVELDDNPADMQRQIDDMKRQIQAQSESISQLSEVPSVLQSILSKLSDQPYEDDSEADNHPSDLDDIFGNNYDGNNSKIINIF</sequence>
<evidence type="ECO:0000313" key="2">
    <source>
        <dbReference type="EMBL" id="CAL8111060.1"/>
    </source>
</evidence>